<protein>
    <submittedName>
        <fullName evidence="1">Head-to-tail adaptor</fullName>
    </submittedName>
</protein>
<dbReference type="Proteomes" id="UP000224956">
    <property type="component" value="Segment"/>
</dbReference>
<evidence type="ECO:0000313" key="1">
    <source>
        <dbReference type="EMBL" id="AOT23134.1"/>
    </source>
</evidence>
<gene>
    <name evidence="1" type="ORF">SEA_TAQUITO_13</name>
</gene>
<proteinExistence type="predicted"/>
<keyword evidence="2" id="KW-1185">Reference proteome</keyword>
<accession>A0A1D8EQ13</accession>
<dbReference type="EMBL" id="KX621007">
    <property type="protein sequence ID" value="AOT23134.1"/>
    <property type="molecule type" value="Genomic_DNA"/>
</dbReference>
<organism evidence="1 2">
    <name type="scientific">Mycobacterium phage Taquito</name>
    <dbReference type="NCBI Taxonomy" id="1897500"/>
    <lineage>
        <taxon>Viruses</taxon>
        <taxon>Duplodnaviria</taxon>
        <taxon>Heunggongvirae</taxon>
        <taxon>Uroviricota</taxon>
        <taxon>Caudoviricetes</taxon>
        <taxon>Weiservirinae</taxon>
        <taxon>Fionnbharthvirus</taxon>
        <taxon>Fionnbharthvirus taquito</taxon>
    </lineage>
</organism>
<sequence>MAALATAQDVTTALGRELTGAESAAVEGLLLEATDLVVGYLHPSSVPTPTPDPIKRVVASMVAAVLTRPKSIPHNATQLTADVFSASFESGTTSPGPYLTGAMKLRLNPFRDGMVSQELSSERF</sequence>
<name>A0A1D8EQ13_9CAUD</name>
<evidence type="ECO:0000313" key="2">
    <source>
        <dbReference type="Proteomes" id="UP000224956"/>
    </source>
</evidence>
<reference evidence="1 2" key="1">
    <citation type="submission" date="2016-07" db="EMBL/GenBank/DDBJ databases">
        <authorList>
            <person name="Henderson J.H."/>
            <person name="Agbayani G."/>
            <person name="Akanbi A."/>
            <person name="Allen L."/>
            <person name="Anton T."/>
            <person name="Bauer V."/>
            <person name="Benoit R."/>
            <person name="Bhakta Y."/>
            <person name="Binongcal M.A."/>
            <person name="Bobovsky T."/>
            <person name="Bual H."/>
            <person name="Calley B."/>
            <person name="Clark M."/>
            <person name="Conahan B."/>
            <person name="Cone E."/>
            <person name="Dardis C."/>
            <person name="Fangman M."/>
            <person name="Flatgard B."/>
            <person name="Focht K."/>
            <person name="Geraci K."/>
            <person name="Goodwin B."/>
            <person name="Hanson H."/>
            <person name="Hunt G."/>
            <person name="Hutton S."/>
            <person name="Illback M."/>
            <person name="Jamsa A."/>
            <person name="Konzek B."/>
            <person name="Kraus A."/>
            <person name="Kuenzi M."/>
            <person name="Laird K."/>
            <person name="Lieb M."/>
            <person name="MacKenzie A."/>
            <person name="Maurer K."/>
            <person name="Miera M."/>
            <person name="Mishler B."/>
            <person name="Naughton C."/>
            <person name="Nease R."/>
            <person name="Nelson B."/>
            <person name="Nigg N."/>
            <person name="O'Sullivan K."/>
            <person name="Orion I."/>
            <person name="Peterson C."/>
            <person name="Peterson S."/>
            <person name="Roletto M."/>
            <person name="Rush L."/>
            <person name="Schlatter T."/>
            <person name="Seidl R."/>
            <person name="Sevy E."/>
            <person name="Sonderby V."/>
            <person name="Souers H."/>
            <person name="Syvertson H."/>
            <person name="Taggard K."/>
            <person name="Takasugi J."/>
            <person name="Tietge S."/>
            <person name="Vasquez C."/>
            <person name="Velasco R."/>
            <person name="Virk M."/>
            <person name="Vologdin S."/>
            <person name="Wing S."/>
            <person name="Winslow J."/>
            <person name="Young E."/>
            <person name="Cunanan N."/>
            <person name="Dasiuk E."/>
            <person name="Fudge K."/>
            <person name="Murphy A."/>
            <person name="Poxleitner M.K."/>
            <person name="Ettinger A.-S.H."/>
            <person name="Anders K.R."/>
            <person name="Schaff J.E."/>
            <person name="Dashiell C.L."/>
            <person name="Macialek J.A."/>
            <person name="Braun M.A."/>
            <person name="Delesalle V.A."/>
            <person name="Hughes L.E."/>
            <person name="Ware V.C."/>
            <person name="Bradley K.W."/>
            <person name="Barker L.P."/>
            <person name="Asai D.J."/>
            <person name="Bowman C.A."/>
            <person name="Russell D.A."/>
            <person name="Pope W.H."/>
            <person name="Jacobs-Sera D."/>
            <person name="Hendrix R.W."/>
            <person name="Hatfull G.F."/>
        </authorList>
    </citation>
    <scope>NUCLEOTIDE SEQUENCE [LARGE SCALE GENOMIC DNA]</scope>
</reference>